<evidence type="ECO:0000313" key="1">
    <source>
        <dbReference type="EMBL" id="KAL1515952.1"/>
    </source>
</evidence>
<organism evidence="1 2">
    <name type="scientific">Prymnesium parvum</name>
    <name type="common">Toxic golden alga</name>
    <dbReference type="NCBI Taxonomy" id="97485"/>
    <lineage>
        <taxon>Eukaryota</taxon>
        <taxon>Haptista</taxon>
        <taxon>Haptophyta</taxon>
        <taxon>Prymnesiophyceae</taxon>
        <taxon>Prymnesiales</taxon>
        <taxon>Prymnesiaceae</taxon>
        <taxon>Prymnesium</taxon>
    </lineage>
</organism>
<evidence type="ECO:0000313" key="2">
    <source>
        <dbReference type="Proteomes" id="UP001515480"/>
    </source>
</evidence>
<dbReference type="EMBL" id="JBGBPQ010000011">
    <property type="protein sequence ID" value="KAL1515952.1"/>
    <property type="molecule type" value="Genomic_DNA"/>
</dbReference>
<dbReference type="AlphaFoldDB" id="A0AB34J9F1"/>
<accession>A0AB34J9F1</accession>
<name>A0AB34J9F1_PRYPA</name>
<protein>
    <recommendedName>
        <fullName evidence="3">Altered inheritance of mitochondria protein 24, mitochondrial</fullName>
    </recommendedName>
</protein>
<keyword evidence="2" id="KW-1185">Reference proteome</keyword>
<dbReference type="Proteomes" id="UP001515480">
    <property type="component" value="Unassembled WGS sequence"/>
</dbReference>
<evidence type="ECO:0008006" key="3">
    <source>
        <dbReference type="Google" id="ProtNLM"/>
    </source>
</evidence>
<gene>
    <name evidence="1" type="ORF">AB1Y20_002566</name>
</gene>
<sequence length="197" mass="21461">MPFCTTAMTTLLRVAITGKLSHSQLKNVTVGEEVSMSFLVDPKMITRMLEGHYVMDGIGPYAVCAEDFKLKFEGGAHMHLGAPPAPGPPDWTAPQLLFGLVKQRPVYDGAFVSYSPDGVTDVPLEVHGTYTDGAPAKYFGRFGLSTAAYTFPSLKITDSKGSYTPHGATHTFTVWRDWEANTVLAWEVTDVTIKNAI</sequence>
<reference evidence="1 2" key="1">
    <citation type="journal article" date="2024" name="Science">
        <title>Giant polyketide synthase enzymes in the biosynthesis of giant marine polyether toxins.</title>
        <authorList>
            <person name="Fallon T.R."/>
            <person name="Shende V.V."/>
            <person name="Wierzbicki I.H."/>
            <person name="Pendleton A.L."/>
            <person name="Watervoot N.F."/>
            <person name="Auber R.P."/>
            <person name="Gonzalez D.J."/>
            <person name="Wisecaver J.H."/>
            <person name="Moore B.S."/>
        </authorList>
    </citation>
    <scope>NUCLEOTIDE SEQUENCE [LARGE SCALE GENOMIC DNA]</scope>
    <source>
        <strain evidence="1 2">12B1</strain>
    </source>
</reference>
<comment type="caution">
    <text evidence="1">The sequence shown here is derived from an EMBL/GenBank/DDBJ whole genome shotgun (WGS) entry which is preliminary data.</text>
</comment>
<proteinExistence type="predicted"/>